<dbReference type="Proteomes" id="UP000076420">
    <property type="component" value="Unassembled WGS sequence"/>
</dbReference>
<keyword evidence="1" id="KW-0472">Membrane</keyword>
<feature type="transmembrane region" description="Helical" evidence="1">
    <location>
        <begin position="16"/>
        <end position="35"/>
    </location>
</feature>
<reference evidence="2" key="1">
    <citation type="submission" date="2020-05" db="UniProtKB">
        <authorList>
            <consortium name="EnsemblMetazoa"/>
        </authorList>
    </citation>
    <scope>IDENTIFICATION</scope>
    <source>
        <strain evidence="2">BB02</strain>
    </source>
</reference>
<accession>A0A2C9L6A2</accession>
<dbReference type="VEuPathDB" id="VectorBase:BGLB027558"/>
<name>A0A2C9L6A2_BIOGL</name>
<dbReference type="AlphaFoldDB" id="A0A2C9L6A2"/>
<evidence type="ECO:0000313" key="3">
    <source>
        <dbReference type="Proteomes" id="UP000076420"/>
    </source>
</evidence>
<evidence type="ECO:0000256" key="1">
    <source>
        <dbReference type="SAM" id="Phobius"/>
    </source>
</evidence>
<dbReference type="EnsemblMetazoa" id="BGLB027558-RA">
    <property type="protein sequence ID" value="BGLB027558-PA"/>
    <property type="gene ID" value="BGLB027558"/>
</dbReference>
<gene>
    <name evidence="2" type="primary">106072414</name>
</gene>
<dbReference type="STRING" id="6526.A0A2C9L6A2"/>
<sequence length="123" mass="14379">MPKKLFRDGGQSVPEFSLVVLVEVLNVLCFVLSFLPDSVLKTYQKVIAKQKLCPEVQASYPSQLFFHWMLGLMITGFKREIKIDDVFDLNPRDQGRRLNPLFDIYWDKEVKKAEAFNKSYFPE</sequence>
<evidence type="ECO:0000313" key="2">
    <source>
        <dbReference type="EnsemblMetazoa" id="BGLB027558-PA"/>
    </source>
</evidence>
<keyword evidence="1" id="KW-0812">Transmembrane</keyword>
<proteinExistence type="predicted"/>
<keyword evidence="1" id="KW-1133">Transmembrane helix</keyword>
<organism evidence="2 3">
    <name type="scientific">Biomphalaria glabrata</name>
    <name type="common">Bloodfluke planorb</name>
    <name type="synonym">Freshwater snail</name>
    <dbReference type="NCBI Taxonomy" id="6526"/>
    <lineage>
        <taxon>Eukaryota</taxon>
        <taxon>Metazoa</taxon>
        <taxon>Spiralia</taxon>
        <taxon>Lophotrochozoa</taxon>
        <taxon>Mollusca</taxon>
        <taxon>Gastropoda</taxon>
        <taxon>Heterobranchia</taxon>
        <taxon>Euthyneura</taxon>
        <taxon>Panpulmonata</taxon>
        <taxon>Hygrophila</taxon>
        <taxon>Lymnaeoidea</taxon>
        <taxon>Planorbidae</taxon>
        <taxon>Biomphalaria</taxon>
    </lineage>
</organism>
<dbReference type="KEGG" id="bgt:106072414"/>
<protein>
    <submittedName>
        <fullName evidence="2">Uncharacterized protein</fullName>
    </submittedName>
</protein>